<evidence type="ECO:0000256" key="1">
    <source>
        <dbReference type="ARBA" id="ARBA00023157"/>
    </source>
</evidence>
<dbReference type="EMBL" id="OV651814">
    <property type="protein sequence ID" value="CAH1105967.1"/>
    <property type="molecule type" value="Genomic_DNA"/>
</dbReference>
<dbReference type="PANTHER" id="PTHR23259:SF70">
    <property type="entry name" value="ACCESSORY GLAND PROTEIN ACP62F-RELATED"/>
    <property type="match status" value="1"/>
</dbReference>
<dbReference type="Proteomes" id="UP001153636">
    <property type="component" value="Chromosome 2"/>
</dbReference>
<dbReference type="SUPFAM" id="SSF57567">
    <property type="entry name" value="Serine protease inhibitors"/>
    <property type="match status" value="1"/>
</dbReference>
<feature type="signal peptide" evidence="2">
    <location>
        <begin position="1"/>
        <end position="19"/>
    </location>
</feature>
<sequence>MNSLSFLVVISGFFYLTVGNELDCGLNEIVNKCASMCVGEPTCRIPNPTQAPGTACITLCVKRCECDAKNGWIRATSKGHCIKKDACKSVCPKHEEKGCAPCFPDPTCQNRKPSIPDDWSCPKICILTCRCKKGLIRDTSTSKCVPVELCPKPNC</sequence>
<name>A0A9P0GDY9_9CUCU</name>
<keyword evidence="1" id="KW-1015">Disulfide bond</keyword>
<dbReference type="InterPro" id="IPR036084">
    <property type="entry name" value="Ser_inhib-like_sf"/>
</dbReference>
<dbReference type="AlphaFoldDB" id="A0A9P0GDY9"/>
<reference evidence="3" key="1">
    <citation type="submission" date="2022-01" db="EMBL/GenBank/DDBJ databases">
        <authorList>
            <person name="King R."/>
        </authorList>
    </citation>
    <scope>NUCLEOTIDE SEQUENCE</scope>
</reference>
<keyword evidence="2" id="KW-0732">Signal</keyword>
<evidence type="ECO:0000313" key="3">
    <source>
        <dbReference type="EMBL" id="CAH1105967.1"/>
    </source>
</evidence>
<dbReference type="InterPro" id="IPR051368">
    <property type="entry name" value="SerProtInhib-TIL_Domain"/>
</dbReference>
<evidence type="ECO:0000256" key="2">
    <source>
        <dbReference type="SAM" id="SignalP"/>
    </source>
</evidence>
<keyword evidence="4" id="KW-1185">Reference proteome</keyword>
<feature type="chain" id="PRO_5040144435" evidence="2">
    <location>
        <begin position="20"/>
        <end position="155"/>
    </location>
</feature>
<dbReference type="PANTHER" id="PTHR23259">
    <property type="entry name" value="RIDDLE"/>
    <property type="match status" value="1"/>
</dbReference>
<proteinExistence type="predicted"/>
<dbReference type="OrthoDB" id="6236007at2759"/>
<organism evidence="3 4">
    <name type="scientific">Psylliodes chrysocephalus</name>
    <dbReference type="NCBI Taxonomy" id="3402493"/>
    <lineage>
        <taxon>Eukaryota</taxon>
        <taxon>Metazoa</taxon>
        <taxon>Ecdysozoa</taxon>
        <taxon>Arthropoda</taxon>
        <taxon>Hexapoda</taxon>
        <taxon>Insecta</taxon>
        <taxon>Pterygota</taxon>
        <taxon>Neoptera</taxon>
        <taxon>Endopterygota</taxon>
        <taxon>Coleoptera</taxon>
        <taxon>Polyphaga</taxon>
        <taxon>Cucujiformia</taxon>
        <taxon>Chrysomeloidea</taxon>
        <taxon>Chrysomelidae</taxon>
        <taxon>Galerucinae</taxon>
        <taxon>Alticini</taxon>
        <taxon>Psylliodes</taxon>
    </lineage>
</organism>
<protein>
    <submittedName>
        <fullName evidence="3">Uncharacterized protein</fullName>
    </submittedName>
</protein>
<gene>
    <name evidence="3" type="ORF">PSYICH_LOCUS6891</name>
</gene>
<dbReference type="Gene3D" id="2.10.25.10">
    <property type="entry name" value="Laminin"/>
    <property type="match status" value="2"/>
</dbReference>
<accession>A0A9P0GDY9</accession>
<evidence type="ECO:0000313" key="4">
    <source>
        <dbReference type="Proteomes" id="UP001153636"/>
    </source>
</evidence>